<protein>
    <submittedName>
        <fullName evidence="1">Uncharacterized protein</fullName>
    </submittedName>
</protein>
<accession>A0A2C8F9V7</accession>
<proteinExistence type="predicted"/>
<evidence type="ECO:0000313" key="1">
    <source>
        <dbReference type="EMBL" id="SOB59225.1"/>
    </source>
</evidence>
<keyword evidence="2" id="KW-1185">Reference proteome</keyword>
<reference evidence="2" key="1">
    <citation type="submission" date="2017-09" db="EMBL/GenBank/DDBJ databases">
        <authorList>
            <person name="Regsiter A."/>
            <person name="William W."/>
        </authorList>
    </citation>
    <scope>NUCLEOTIDE SEQUENCE [LARGE SCALE GENOMIC DNA]</scope>
    <source>
        <strain evidence="2">500-1</strain>
    </source>
</reference>
<gene>
    <name evidence="1" type="ORF">DPRO_2319</name>
</gene>
<dbReference type="KEGG" id="pprf:DPRO_2319"/>
<dbReference type="AlphaFoldDB" id="A0A2C8F9V7"/>
<dbReference type="EMBL" id="LT907975">
    <property type="protein sequence ID" value="SOB59225.1"/>
    <property type="molecule type" value="Genomic_DNA"/>
</dbReference>
<sequence>MTSAVGKVTTPLLALTDVYLPNPHKACALSAKKIANANTMKIVANLFCTFSPIFMCANSY</sequence>
<dbReference type="Proteomes" id="UP000219215">
    <property type="component" value="Chromosome DPRO"/>
</dbReference>
<organism evidence="1 2">
    <name type="scientific">Pseudodesulfovibrio profundus</name>
    <dbReference type="NCBI Taxonomy" id="57320"/>
    <lineage>
        <taxon>Bacteria</taxon>
        <taxon>Pseudomonadati</taxon>
        <taxon>Thermodesulfobacteriota</taxon>
        <taxon>Desulfovibrionia</taxon>
        <taxon>Desulfovibrionales</taxon>
        <taxon>Desulfovibrionaceae</taxon>
    </lineage>
</organism>
<evidence type="ECO:0000313" key="2">
    <source>
        <dbReference type="Proteomes" id="UP000219215"/>
    </source>
</evidence>
<name>A0A2C8F9V7_9BACT</name>